<name>A0ABP7FR74_9MICO</name>
<evidence type="ECO:0000256" key="2">
    <source>
        <dbReference type="ARBA" id="ARBA00022908"/>
    </source>
</evidence>
<protein>
    <submittedName>
        <fullName evidence="8">Site-specific integrase</fullName>
    </submittedName>
</protein>
<evidence type="ECO:0000256" key="1">
    <source>
        <dbReference type="ARBA" id="ARBA00008857"/>
    </source>
</evidence>
<keyword evidence="9" id="KW-1185">Reference proteome</keyword>
<dbReference type="EMBL" id="BAABAE010000003">
    <property type="protein sequence ID" value="GAA3743934.1"/>
    <property type="molecule type" value="Genomic_DNA"/>
</dbReference>
<dbReference type="Gene3D" id="1.10.443.10">
    <property type="entry name" value="Intergrase catalytic core"/>
    <property type="match status" value="1"/>
</dbReference>
<dbReference type="PROSITE" id="PS51898">
    <property type="entry name" value="TYR_RECOMBINASE"/>
    <property type="match status" value="1"/>
</dbReference>
<dbReference type="PANTHER" id="PTHR30349">
    <property type="entry name" value="PHAGE INTEGRASE-RELATED"/>
    <property type="match status" value="1"/>
</dbReference>
<dbReference type="InterPro" id="IPR010998">
    <property type="entry name" value="Integrase_recombinase_N"/>
</dbReference>
<dbReference type="InterPro" id="IPR002104">
    <property type="entry name" value="Integrase_catalytic"/>
</dbReference>
<dbReference type="InterPro" id="IPR013762">
    <property type="entry name" value="Integrase-like_cat_sf"/>
</dbReference>
<dbReference type="Pfam" id="PF14659">
    <property type="entry name" value="Phage_int_SAM_3"/>
    <property type="match status" value="1"/>
</dbReference>
<dbReference type="InterPro" id="IPR004107">
    <property type="entry name" value="Integrase_SAM-like_N"/>
</dbReference>
<evidence type="ECO:0000256" key="4">
    <source>
        <dbReference type="ARBA" id="ARBA00023172"/>
    </source>
</evidence>
<dbReference type="Gene3D" id="1.10.150.130">
    <property type="match status" value="1"/>
</dbReference>
<comment type="similarity">
    <text evidence="1">Belongs to the 'phage' integrase family.</text>
</comment>
<keyword evidence="4" id="KW-0233">DNA recombination</keyword>
<keyword evidence="2" id="KW-0229">DNA integration</keyword>
<feature type="domain" description="Core-binding (CB)" evidence="7">
    <location>
        <begin position="32"/>
        <end position="110"/>
    </location>
</feature>
<feature type="domain" description="Tyr recombinase" evidence="6">
    <location>
        <begin position="131"/>
        <end position="319"/>
    </location>
</feature>
<dbReference type="PANTHER" id="PTHR30349:SF64">
    <property type="entry name" value="PROPHAGE INTEGRASE INTD-RELATED"/>
    <property type="match status" value="1"/>
</dbReference>
<dbReference type="CDD" id="cd00397">
    <property type="entry name" value="DNA_BRE_C"/>
    <property type="match status" value="1"/>
</dbReference>
<dbReference type="SUPFAM" id="SSF56349">
    <property type="entry name" value="DNA breaking-rejoining enzymes"/>
    <property type="match status" value="1"/>
</dbReference>
<comment type="caution">
    <text evidence="8">The sequence shown here is derived from an EMBL/GenBank/DDBJ whole genome shotgun (WGS) entry which is preliminary data.</text>
</comment>
<dbReference type="PROSITE" id="PS51900">
    <property type="entry name" value="CB"/>
    <property type="match status" value="1"/>
</dbReference>
<sequence>MFPTKKAAQAAQVAELGKLDAGTFDDKTKGTITLAEYAPTYLAARSGEVKPRSLENYEAHLRIHIIPKWGSRRLRDIRPSEIAAWWASMPATPGRKNTYRTLSNLMRMAVDDGELRDTPCRVRNVGTDLSKPRPYFDKEAVRALWDASSDDMRAFLMVVYGGGLRISEALGLDRRHVNLETGEILVEQQLQLTKDNGSAIVPGTKNGQTRLVWLDGEELAAAEAYVKRHPVFSNTMPFFLNERGKRLSKNEVYRDWMRTRVEAGYPDARIHDLRHSSLTHLMQAGGTMADVMAFGGHKDIRAAQRYQHSDPARLRALVKARSEATG</sequence>
<gene>
    <name evidence="8" type="ORF">GCM10022239_19210</name>
</gene>
<dbReference type="Proteomes" id="UP001501004">
    <property type="component" value="Unassembled WGS sequence"/>
</dbReference>
<evidence type="ECO:0000313" key="8">
    <source>
        <dbReference type="EMBL" id="GAA3743934.1"/>
    </source>
</evidence>
<proteinExistence type="inferred from homology"/>
<evidence type="ECO:0000256" key="5">
    <source>
        <dbReference type="PROSITE-ProRule" id="PRU01248"/>
    </source>
</evidence>
<dbReference type="InterPro" id="IPR044068">
    <property type="entry name" value="CB"/>
</dbReference>
<dbReference type="Pfam" id="PF00589">
    <property type="entry name" value="Phage_integrase"/>
    <property type="match status" value="1"/>
</dbReference>
<reference evidence="9" key="1">
    <citation type="journal article" date="2019" name="Int. J. Syst. Evol. Microbiol.">
        <title>The Global Catalogue of Microorganisms (GCM) 10K type strain sequencing project: providing services to taxonomists for standard genome sequencing and annotation.</title>
        <authorList>
            <consortium name="The Broad Institute Genomics Platform"/>
            <consortium name="The Broad Institute Genome Sequencing Center for Infectious Disease"/>
            <person name="Wu L."/>
            <person name="Ma J."/>
        </authorList>
    </citation>
    <scope>NUCLEOTIDE SEQUENCE [LARGE SCALE GENOMIC DNA]</scope>
    <source>
        <strain evidence="9">JCM 16949</strain>
    </source>
</reference>
<dbReference type="InterPro" id="IPR050090">
    <property type="entry name" value="Tyrosine_recombinase_XerCD"/>
</dbReference>
<evidence type="ECO:0000313" key="9">
    <source>
        <dbReference type="Proteomes" id="UP001501004"/>
    </source>
</evidence>
<organism evidence="8 9">
    <name type="scientific">Leifsonella bigeumensis</name>
    <dbReference type="NCBI Taxonomy" id="433643"/>
    <lineage>
        <taxon>Bacteria</taxon>
        <taxon>Bacillati</taxon>
        <taxon>Actinomycetota</taxon>
        <taxon>Actinomycetes</taxon>
        <taxon>Micrococcales</taxon>
        <taxon>Microbacteriaceae</taxon>
        <taxon>Leifsonella</taxon>
    </lineage>
</organism>
<evidence type="ECO:0000259" key="6">
    <source>
        <dbReference type="PROSITE" id="PS51898"/>
    </source>
</evidence>
<keyword evidence="3 5" id="KW-0238">DNA-binding</keyword>
<evidence type="ECO:0000259" key="7">
    <source>
        <dbReference type="PROSITE" id="PS51900"/>
    </source>
</evidence>
<accession>A0ABP7FR74</accession>
<dbReference type="InterPro" id="IPR011010">
    <property type="entry name" value="DNA_brk_join_enz"/>
</dbReference>
<evidence type="ECO:0000256" key="3">
    <source>
        <dbReference type="ARBA" id="ARBA00023125"/>
    </source>
</evidence>